<organism evidence="1 2">
    <name type="scientific">Brachionus plicatilis</name>
    <name type="common">Marine rotifer</name>
    <name type="synonym">Brachionus muelleri</name>
    <dbReference type="NCBI Taxonomy" id="10195"/>
    <lineage>
        <taxon>Eukaryota</taxon>
        <taxon>Metazoa</taxon>
        <taxon>Spiralia</taxon>
        <taxon>Gnathifera</taxon>
        <taxon>Rotifera</taxon>
        <taxon>Eurotatoria</taxon>
        <taxon>Monogononta</taxon>
        <taxon>Pseudotrocha</taxon>
        <taxon>Ploima</taxon>
        <taxon>Brachionidae</taxon>
        <taxon>Brachionus</taxon>
    </lineage>
</organism>
<evidence type="ECO:0000313" key="2">
    <source>
        <dbReference type="Proteomes" id="UP000276133"/>
    </source>
</evidence>
<keyword evidence="2" id="KW-1185">Reference proteome</keyword>
<evidence type="ECO:0008006" key="3">
    <source>
        <dbReference type="Google" id="ProtNLM"/>
    </source>
</evidence>
<evidence type="ECO:0000313" key="1">
    <source>
        <dbReference type="EMBL" id="RNA16616.1"/>
    </source>
</evidence>
<reference evidence="1 2" key="1">
    <citation type="journal article" date="2018" name="Sci. Rep.">
        <title>Genomic signatures of local adaptation to the degree of environmental predictability in rotifers.</title>
        <authorList>
            <person name="Franch-Gras L."/>
            <person name="Hahn C."/>
            <person name="Garcia-Roger E.M."/>
            <person name="Carmona M.J."/>
            <person name="Serra M."/>
            <person name="Gomez A."/>
        </authorList>
    </citation>
    <scope>NUCLEOTIDE SEQUENCE [LARGE SCALE GENOMIC DNA]</scope>
    <source>
        <strain evidence="1">HYR1</strain>
    </source>
</reference>
<gene>
    <name evidence="1" type="ORF">BpHYR1_011543</name>
</gene>
<proteinExistence type="predicted"/>
<accession>A0A3M7QZ74</accession>
<sequence length="78" mass="9128">MNNNKLSYFSYDVSGKQLSEGSLVNVEPQVGPNDCGLFCVAYDQMLAYRRDPSEYNFNQARMRQTFSMYQNIEQRKQI</sequence>
<comment type="caution">
    <text evidence="1">The sequence shown here is derived from an EMBL/GenBank/DDBJ whole genome shotgun (WGS) entry which is preliminary data.</text>
</comment>
<dbReference type="AlphaFoldDB" id="A0A3M7QZ74"/>
<name>A0A3M7QZ74_BRAPC</name>
<dbReference type="Proteomes" id="UP000276133">
    <property type="component" value="Unassembled WGS sequence"/>
</dbReference>
<dbReference type="EMBL" id="REGN01004671">
    <property type="protein sequence ID" value="RNA16616.1"/>
    <property type="molecule type" value="Genomic_DNA"/>
</dbReference>
<protein>
    <recommendedName>
        <fullName evidence="3">Ubiquitin-like protease family profile domain-containing protein</fullName>
    </recommendedName>
</protein>